<gene>
    <name evidence="8" type="ORF">E4P47_01795</name>
</gene>
<dbReference type="Pfam" id="PF02687">
    <property type="entry name" value="FtsX"/>
    <property type="match status" value="1"/>
</dbReference>
<dbReference type="InterPro" id="IPR003838">
    <property type="entry name" value="ABC3_permease_C"/>
</dbReference>
<protein>
    <submittedName>
        <fullName evidence="8">ABC transporter permease</fullName>
    </submittedName>
</protein>
<evidence type="ECO:0000313" key="8">
    <source>
        <dbReference type="EMBL" id="TFH96720.1"/>
    </source>
</evidence>
<dbReference type="GO" id="GO:0022857">
    <property type="term" value="F:transmembrane transporter activity"/>
    <property type="evidence" value="ECO:0007669"/>
    <property type="project" value="TreeGrafter"/>
</dbReference>
<dbReference type="RefSeq" id="WP_134849233.1">
    <property type="nucleotide sequence ID" value="NZ_CP197400.1"/>
</dbReference>
<dbReference type="GO" id="GO:0005886">
    <property type="term" value="C:plasma membrane"/>
    <property type="evidence" value="ECO:0007669"/>
    <property type="project" value="UniProtKB-SubCell"/>
</dbReference>
<evidence type="ECO:0000256" key="2">
    <source>
        <dbReference type="ARBA" id="ARBA00022475"/>
    </source>
</evidence>
<evidence type="ECO:0000259" key="6">
    <source>
        <dbReference type="Pfam" id="PF02687"/>
    </source>
</evidence>
<organism evidence="8 9">
    <name type="scientific">Porphyromonas levii</name>
    <dbReference type="NCBI Taxonomy" id="28114"/>
    <lineage>
        <taxon>Bacteria</taxon>
        <taxon>Pseudomonadati</taxon>
        <taxon>Bacteroidota</taxon>
        <taxon>Bacteroidia</taxon>
        <taxon>Bacteroidales</taxon>
        <taxon>Porphyromonadaceae</taxon>
        <taxon>Porphyromonas</taxon>
    </lineage>
</organism>
<evidence type="ECO:0000256" key="3">
    <source>
        <dbReference type="ARBA" id="ARBA00022692"/>
    </source>
</evidence>
<keyword evidence="3" id="KW-0812">Transmembrane</keyword>
<keyword evidence="5" id="KW-0472">Membrane</keyword>
<feature type="domain" description="MacB-like periplasmic core" evidence="7">
    <location>
        <begin position="22"/>
        <end position="210"/>
    </location>
</feature>
<dbReference type="OrthoDB" id="1109882at2"/>
<evidence type="ECO:0000259" key="7">
    <source>
        <dbReference type="Pfam" id="PF12704"/>
    </source>
</evidence>
<comment type="caution">
    <text evidence="8">The sequence shown here is derived from an EMBL/GenBank/DDBJ whole genome shotgun (WGS) entry which is preliminary data.</text>
</comment>
<keyword evidence="2" id="KW-1003">Cell membrane</keyword>
<dbReference type="InterPro" id="IPR025857">
    <property type="entry name" value="MacB_PCD"/>
</dbReference>
<dbReference type="Proteomes" id="UP000297225">
    <property type="component" value="Unassembled WGS sequence"/>
</dbReference>
<dbReference type="EMBL" id="SPNC01000014">
    <property type="protein sequence ID" value="TFH96720.1"/>
    <property type="molecule type" value="Genomic_DNA"/>
</dbReference>
<dbReference type="STRING" id="1122973.GCA_000379925_00391"/>
<dbReference type="Pfam" id="PF12704">
    <property type="entry name" value="MacB_PCD"/>
    <property type="match status" value="1"/>
</dbReference>
<feature type="domain" description="ABC3 transporter permease C-terminal" evidence="6">
    <location>
        <begin position="289"/>
        <end position="417"/>
    </location>
</feature>
<comment type="subcellular location">
    <subcellularLocation>
        <location evidence="1">Cell membrane</location>
        <topology evidence="1">Multi-pass membrane protein</topology>
    </subcellularLocation>
</comment>
<dbReference type="AlphaFoldDB" id="A0A4Y8WQZ1"/>
<evidence type="ECO:0000256" key="4">
    <source>
        <dbReference type="ARBA" id="ARBA00022989"/>
    </source>
</evidence>
<keyword evidence="9" id="KW-1185">Reference proteome</keyword>
<dbReference type="PANTHER" id="PTHR30572:SF18">
    <property type="entry name" value="ABC-TYPE MACROLIDE FAMILY EXPORT SYSTEM PERMEASE COMPONENT 2"/>
    <property type="match status" value="1"/>
</dbReference>
<name>A0A4Y8WQZ1_9PORP</name>
<accession>A0A4Y8WQZ1</accession>
<proteinExistence type="predicted"/>
<evidence type="ECO:0000313" key="9">
    <source>
        <dbReference type="Proteomes" id="UP000297225"/>
    </source>
</evidence>
<sequence length="424" mass="47324">MKRFFQQTLKLWRDNPLYSGIVVLATALIITFCMVLYMVYSLRTKDVAPEVFRSRTLFTDIGSFYQKGESEQYPFASGMSTSAIKQVYGEVEGLERISYVIDSDQEVAEWMIGTDVVNTRACKGRRVDGNYFQVFQYEFLQGAPFSQEQTEAGSNDLIITDRLARELYGTIDVIGKVLMLNGAEHKVSGVIKEVSSLFTDAYAEVFRPFRPDGFDFPEYDGALGEVRGILLLKPNYPIGKVKEQIAHNLEVYNSTVLSNHDLYLKTKAHTVAEKYFFGGKVNPSMVFGILILLILVVPTINIAGMVSSNLSKRIPEIGIRKVYGATRSSIIGGFFRESLVLTLLGGIIGLLLSYGVIGLFRNEFLGNQLTLDTATEFALPINFFVDIRLLVVVIVLCLLLNTLSVILPAYLATRKEIIQTLKGA</sequence>
<evidence type="ECO:0000256" key="5">
    <source>
        <dbReference type="ARBA" id="ARBA00023136"/>
    </source>
</evidence>
<dbReference type="PANTHER" id="PTHR30572">
    <property type="entry name" value="MEMBRANE COMPONENT OF TRANSPORTER-RELATED"/>
    <property type="match status" value="1"/>
</dbReference>
<reference evidence="8 9" key="1">
    <citation type="submission" date="2019-03" db="EMBL/GenBank/DDBJ databases">
        <title>Porphyromonas levii Isolated from the Uterus of Dairy Cows.</title>
        <authorList>
            <person name="Francis A.M."/>
        </authorList>
    </citation>
    <scope>NUCLEOTIDE SEQUENCE [LARGE SCALE GENOMIC DNA]</scope>
    <source>
        <strain evidence="8 9">AF5678</strain>
    </source>
</reference>
<dbReference type="InterPro" id="IPR050250">
    <property type="entry name" value="Macrolide_Exporter_MacB"/>
</dbReference>
<evidence type="ECO:0000256" key="1">
    <source>
        <dbReference type="ARBA" id="ARBA00004651"/>
    </source>
</evidence>
<keyword evidence="4" id="KW-1133">Transmembrane helix</keyword>